<organism evidence="2 3">
    <name type="scientific">Cardamine amara subsp. amara</name>
    <dbReference type="NCBI Taxonomy" id="228776"/>
    <lineage>
        <taxon>Eukaryota</taxon>
        <taxon>Viridiplantae</taxon>
        <taxon>Streptophyta</taxon>
        <taxon>Embryophyta</taxon>
        <taxon>Tracheophyta</taxon>
        <taxon>Spermatophyta</taxon>
        <taxon>Magnoliopsida</taxon>
        <taxon>eudicotyledons</taxon>
        <taxon>Gunneridae</taxon>
        <taxon>Pentapetalae</taxon>
        <taxon>rosids</taxon>
        <taxon>malvids</taxon>
        <taxon>Brassicales</taxon>
        <taxon>Brassicaceae</taxon>
        <taxon>Cardamineae</taxon>
        <taxon>Cardamine</taxon>
    </lineage>
</organism>
<dbReference type="SUPFAM" id="SSF48371">
    <property type="entry name" value="ARM repeat"/>
    <property type="match status" value="1"/>
</dbReference>
<dbReference type="EMBL" id="JBANAX010000245">
    <property type="protein sequence ID" value="KAL1217356.1"/>
    <property type="molecule type" value="Genomic_DNA"/>
</dbReference>
<dbReference type="InterPro" id="IPR050781">
    <property type="entry name" value="CWC22_splicing_factor"/>
</dbReference>
<dbReference type="Proteomes" id="UP001558713">
    <property type="component" value="Unassembled WGS sequence"/>
</dbReference>
<evidence type="ECO:0000313" key="3">
    <source>
        <dbReference type="Proteomes" id="UP001558713"/>
    </source>
</evidence>
<dbReference type="Pfam" id="PF02854">
    <property type="entry name" value="MIF4G"/>
    <property type="match status" value="1"/>
</dbReference>
<gene>
    <name evidence="2" type="ORF">V5N11_018610</name>
</gene>
<dbReference type="Gene3D" id="1.25.40.180">
    <property type="match status" value="1"/>
</dbReference>
<sequence>MFSDVIAALISVVNSRFPLIGDLLLRRLVLQIQKAYDRNDKPRLVAVVRFLAHLVNQRVANETIALELLLKLLVEPTRDSVEVAVAFVTECGATLQEVSPRAFNLIFDSFLRVLHEGDLEYRSRCLIESLVTLRRFNFKGHPAIRPELDLLVDSEEQVTHEISFLNEIDPETSLDVFKPDPKFHQNESKYLLMKKELLGEEDTDLARRRRRR</sequence>
<reference evidence="2 3" key="1">
    <citation type="submission" date="2024-04" db="EMBL/GenBank/DDBJ databases">
        <title>Genome assembly C_amara_ONT_v2.</title>
        <authorList>
            <person name="Yant L."/>
            <person name="Moore C."/>
            <person name="Slenker M."/>
        </authorList>
    </citation>
    <scope>NUCLEOTIDE SEQUENCE [LARGE SCALE GENOMIC DNA]</scope>
    <source>
        <tissue evidence="2">Leaf</tissue>
    </source>
</reference>
<feature type="domain" description="MIF4G" evidence="1">
    <location>
        <begin position="2"/>
        <end position="135"/>
    </location>
</feature>
<name>A0ABD1BJK0_CARAN</name>
<dbReference type="InterPro" id="IPR003890">
    <property type="entry name" value="MIF4G-like_typ-3"/>
</dbReference>
<proteinExistence type="predicted"/>
<accession>A0ABD1BJK0</accession>
<dbReference type="AlphaFoldDB" id="A0ABD1BJK0"/>
<comment type="caution">
    <text evidence="2">The sequence shown here is derived from an EMBL/GenBank/DDBJ whole genome shotgun (WGS) entry which is preliminary data.</text>
</comment>
<dbReference type="InterPro" id="IPR016024">
    <property type="entry name" value="ARM-type_fold"/>
</dbReference>
<dbReference type="PANTHER" id="PTHR18034">
    <property type="entry name" value="CELL CYCLE CONTROL PROTEIN CWF22-RELATED"/>
    <property type="match status" value="1"/>
</dbReference>
<evidence type="ECO:0000259" key="1">
    <source>
        <dbReference type="Pfam" id="PF02854"/>
    </source>
</evidence>
<evidence type="ECO:0000313" key="2">
    <source>
        <dbReference type="EMBL" id="KAL1217356.1"/>
    </source>
</evidence>
<dbReference type="PANTHER" id="PTHR18034:SF9">
    <property type="entry name" value="MI DOMAIN-CONTAINING PROTEIN"/>
    <property type="match status" value="1"/>
</dbReference>
<keyword evidence="3" id="KW-1185">Reference proteome</keyword>
<protein>
    <recommendedName>
        <fullName evidence="1">MIF4G domain-containing protein</fullName>
    </recommendedName>
</protein>